<feature type="compositionally biased region" description="Basic and acidic residues" evidence="1">
    <location>
        <begin position="292"/>
        <end position="305"/>
    </location>
</feature>
<feature type="compositionally biased region" description="Polar residues" evidence="1">
    <location>
        <begin position="354"/>
        <end position="370"/>
    </location>
</feature>
<protein>
    <submittedName>
        <fullName evidence="2">Zinc finger protein basonuclin-2</fullName>
    </submittedName>
</protein>
<dbReference type="InterPro" id="IPR040436">
    <property type="entry name" value="Disconnected-like"/>
</dbReference>
<feature type="region of interest" description="Disordered" evidence="1">
    <location>
        <begin position="242"/>
        <end position="330"/>
    </location>
</feature>
<proteinExistence type="predicted"/>
<accession>A0AAV4M446</accession>
<feature type="compositionally biased region" description="Low complexity" evidence="1">
    <location>
        <begin position="251"/>
        <end position="287"/>
    </location>
</feature>
<dbReference type="Proteomes" id="UP001054837">
    <property type="component" value="Unassembled WGS sequence"/>
</dbReference>
<dbReference type="GO" id="GO:0006355">
    <property type="term" value="P:regulation of DNA-templated transcription"/>
    <property type="evidence" value="ECO:0007669"/>
    <property type="project" value="TreeGrafter"/>
</dbReference>
<dbReference type="PANTHER" id="PTHR15021">
    <property type="entry name" value="DISCONNECTED-RELATED"/>
    <property type="match status" value="1"/>
</dbReference>
<evidence type="ECO:0000313" key="3">
    <source>
        <dbReference type="Proteomes" id="UP001054837"/>
    </source>
</evidence>
<dbReference type="AlphaFoldDB" id="A0AAV4M446"/>
<comment type="caution">
    <text evidence="2">The sequence shown here is derived from an EMBL/GenBank/DDBJ whole genome shotgun (WGS) entry which is preliminary data.</text>
</comment>
<evidence type="ECO:0000256" key="1">
    <source>
        <dbReference type="SAM" id="MobiDB-lite"/>
    </source>
</evidence>
<gene>
    <name evidence="2" type="primary">BNC2</name>
    <name evidence="2" type="ORF">CDAR_11971</name>
</gene>
<name>A0AAV4M446_9ARAC</name>
<organism evidence="2 3">
    <name type="scientific">Caerostris darwini</name>
    <dbReference type="NCBI Taxonomy" id="1538125"/>
    <lineage>
        <taxon>Eukaryota</taxon>
        <taxon>Metazoa</taxon>
        <taxon>Ecdysozoa</taxon>
        <taxon>Arthropoda</taxon>
        <taxon>Chelicerata</taxon>
        <taxon>Arachnida</taxon>
        <taxon>Araneae</taxon>
        <taxon>Araneomorphae</taxon>
        <taxon>Entelegynae</taxon>
        <taxon>Araneoidea</taxon>
        <taxon>Araneidae</taxon>
        <taxon>Caerostris</taxon>
    </lineage>
</organism>
<sequence>MPTSNVARLQTSNSCDIWVVTQRWARATSFAAGMIHDFCSREICQRRETEQLFNNNDRELSGRKILICFPSTALDKLGFRHLFNCHQVELVQQTVAFDVASLMLYGTEAMPIRLKILLDRLFSVLQHEEVVHVLHGFGWTYEDYSRGYILQNSRGQVLERWCMPTREEEPLILQQFLRFGETKPIAQQLLLQEGTERLEQSKEYSDSDIKRFIQKAGRSSTIPPPLPFAAAFNCIPPTTSTAVNLTPPIPRASKPTSSVSSTTSLSPVTRSPINSPLSSSPLNKLQNMQPYDYRRDRNNSPDVREVPGLQFPHQSPTPLPSPTATSASITLPPSSIITSSYFSQQTTTLSETCATSNNSSQLGGMTSDFSITDEGSENDSEAINLSQHSSLPHSYSGMGHSHLDSIYAAKKVRHLRKSANPMKRRWNPSC</sequence>
<reference evidence="2 3" key="1">
    <citation type="submission" date="2021-06" db="EMBL/GenBank/DDBJ databases">
        <title>Caerostris darwini draft genome.</title>
        <authorList>
            <person name="Kono N."/>
            <person name="Arakawa K."/>
        </authorList>
    </citation>
    <scope>NUCLEOTIDE SEQUENCE [LARGE SCALE GENOMIC DNA]</scope>
</reference>
<dbReference type="GO" id="GO:0005634">
    <property type="term" value="C:nucleus"/>
    <property type="evidence" value="ECO:0007669"/>
    <property type="project" value="TreeGrafter"/>
</dbReference>
<dbReference type="PANTHER" id="PTHR15021:SF0">
    <property type="entry name" value="DISCO-RELATED, ISOFORM A-RELATED"/>
    <property type="match status" value="1"/>
</dbReference>
<feature type="region of interest" description="Disordered" evidence="1">
    <location>
        <begin position="354"/>
        <end position="382"/>
    </location>
</feature>
<evidence type="ECO:0000313" key="2">
    <source>
        <dbReference type="EMBL" id="GIX66985.1"/>
    </source>
</evidence>
<dbReference type="EMBL" id="BPLQ01000045">
    <property type="protein sequence ID" value="GIX66985.1"/>
    <property type="molecule type" value="Genomic_DNA"/>
</dbReference>
<keyword evidence="3" id="KW-1185">Reference proteome</keyword>